<feature type="domain" description="Carboxylesterase type B" evidence="5">
    <location>
        <begin position="28"/>
        <end position="491"/>
    </location>
</feature>
<sequence>MRLKRHLLTAALTLFCLSAANAQLLRTTVEQGEIEGVEHEGFALYKGIPYAEAPVGNLRWKAPVSKKPWKGVFKADKWGDRPPQPIDPNQNGGELGMSEDCLYLSVETPAKSKNDKLPVFVMIHGGAFLTGSYSGTQESFVKEGIIYCSIEYRLGALGFMAHPELSKESGKNISGNYGILDQVMALKWIHDNIAAFGGDPDKITIAGESAGGISVSILCASPLAKGLFRGAISESGSSFWPVGESRNGNTAMLTTKAAEASGLALQKKLKVKNIKQLRKVPFMDIVKNTAMESFWPNVDGYSITDDQYKLYEKGNYNDVNVIIGTNSDEGSMFSRPVSVSDYEKRIHEIYGSWADQVLSLYPAKTEEETYFAQSDIFRDGSFAWGTYAWANLQSKTGKGKVYMYYFDQDSENTIVKSRKGGASHVAEMPFIYGYKFGSGKMTETEQHMEQIMSRYWINFTKTGNPNGNSLPFWTTYQEGKPTVMIMKEGLHLGPVQNQKQMDFFEKFFKEKRK</sequence>
<dbReference type="Proteomes" id="UP000261187">
    <property type="component" value="Unassembled WGS sequence"/>
</dbReference>
<dbReference type="SUPFAM" id="SSF53474">
    <property type="entry name" value="alpha/beta-Hydrolases"/>
    <property type="match status" value="1"/>
</dbReference>
<comment type="caution">
    <text evidence="7">The sequence shown here is derived from an EMBL/GenBank/DDBJ whole genome shotgun (WGS) entry which is preliminary data.</text>
</comment>
<dbReference type="AlphaFoldDB" id="A0A3E4SF72"/>
<dbReference type="Proteomes" id="UP000286211">
    <property type="component" value="Unassembled WGS sequence"/>
</dbReference>
<evidence type="ECO:0000313" key="8">
    <source>
        <dbReference type="Proteomes" id="UP000261187"/>
    </source>
</evidence>
<gene>
    <name evidence="7" type="ORF">DW079_07345</name>
    <name evidence="6" type="ORF">DXC61_11405</name>
</gene>
<reference evidence="8 9" key="1">
    <citation type="submission" date="2018-08" db="EMBL/GenBank/DDBJ databases">
        <title>A genome reference for cultivated species of the human gut microbiota.</title>
        <authorList>
            <person name="Zou Y."/>
            <person name="Xue W."/>
            <person name="Luo G."/>
        </authorList>
    </citation>
    <scope>NUCLEOTIDE SEQUENCE [LARGE SCALE GENOMIC DNA]</scope>
    <source>
        <strain evidence="7 9">AF46-2NS</strain>
        <strain evidence="6 8">TF06-40</strain>
    </source>
</reference>
<dbReference type="InterPro" id="IPR050309">
    <property type="entry name" value="Type-B_Carboxylest/Lipase"/>
</dbReference>
<organism evidence="7 9">
    <name type="scientific">Segatella copri</name>
    <dbReference type="NCBI Taxonomy" id="165179"/>
    <lineage>
        <taxon>Bacteria</taxon>
        <taxon>Pseudomonadati</taxon>
        <taxon>Bacteroidota</taxon>
        <taxon>Bacteroidia</taxon>
        <taxon>Bacteroidales</taxon>
        <taxon>Prevotellaceae</taxon>
        <taxon>Segatella</taxon>
    </lineage>
</organism>
<dbReference type="Pfam" id="PF00135">
    <property type="entry name" value="COesterase"/>
    <property type="match status" value="1"/>
</dbReference>
<evidence type="ECO:0000256" key="1">
    <source>
        <dbReference type="ARBA" id="ARBA00005964"/>
    </source>
</evidence>
<accession>A0A3E4SF72</accession>
<name>A0A3E4SF72_9BACT</name>
<dbReference type="PROSITE" id="PS00122">
    <property type="entry name" value="CARBOXYLESTERASE_B_1"/>
    <property type="match status" value="1"/>
</dbReference>
<feature type="chain" id="PRO_5041033770" description="Carboxylic ester hydrolase" evidence="4">
    <location>
        <begin position="23"/>
        <end position="513"/>
    </location>
</feature>
<comment type="similarity">
    <text evidence="2">Belongs to the 'GDXG' lipolytic enzyme family.</text>
</comment>
<comment type="similarity">
    <text evidence="1 4">Belongs to the type-B carboxylesterase/lipase family.</text>
</comment>
<evidence type="ECO:0000256" key="4">
    <source>
        <dbReference type="RuleBase" id="RU361235"/>
    </source>
</evidence>
<dbReference type="InterPro" id="IPR029058">
    <property type="entry name" value="AB_hydrolase_fold"/>
</dbReference>
<dbReference type="InterPro" id="IPR002168">
    <property type="entry name" value="Lipase_GDXG_HIS_AS"/>
</dbReference>
<dbReference type="EMBL" id="QSSA01000026">
    <property type="protein sequence ID" value="RGL57450.1"/>
    <property type="molecule type" value="Genomic_DNA"/>
</dbReference>
<protein>
    <recommendedName>
        <fullName evidence="4">Carboxylic ester hydrolase</fullName>
        <ecNumber evidence="4">3.1.1.-</ecNumber>
    </recommendedName>
</protein>
<dbReference type="PROSITE" id="PS01173">
    <property type="entry name" value="LIPASE_GDXG_HIS"/>
    <property type="match status" value="1"/>
</dbReference>
<evidence type="ECO:0000256" key="2">
    <source>
        <dbReference type="ARBA" id="ARBA00010515"/>
    </source>
</evidence>
<dbReference type="GO" id="GO:0016787">
    <property type="term" value="F:hydrolase activity"/>
    <property type="evidence" value="ECO:0007669"/>
    <property type="project" value="UniProtKB-KW"/>
</dbReference>
<keyword evidence="3 4" id="KW-0378">Hydrolase</keyword>
<dbReference type="PANTHER" id="PTHR11559">
    <property type="entry name" value="CARBOXYLESTERASE"/>
    <property type="match status" value="1"/>
</dbReference>
<proteinExistence type="inferred from homology"/>
<evidence type="ECO:0000313" key="7">
    <source>
        <dbReference type="EMBL" id="RHK10483.1"/>
    </source>
</evidence>
<dbReference type="InterPro" id="IPR002018">
    <property type="entry name" value="CarbesteraseB"/>
</dbReference>
<dbReference type="Gene3D" id="3.40.50.1820">
    <property type="entry name" value="alpha/beta hydrolase"/>
    <property type="match status" value="1"/>
</dbReference>
<dbReference type="EC" id="3.1.1.-" evidence="4"/>
<dbReference type="InterPro" id="IPR019826">
    <property type="entry name" value="Carboxylesterase_B_AS"/>
</dbReference>
<evidence type="ECO:0000259" key="5">
    <source>
        <dbReference type="Pfam" id="PF00135"/>
    </source>
</evidence>
<evidence type="ECO:0000256" key="3">
    <source>
        <dbReference type="ARBA" id="ARBA00022801"/>
    </source>
</evidence>
<dbReference type="EMBL" id="QRNB01000031">
    <property type="protein sequence ID" value="RHK10483.1"/>
    <property type="molecule type" value="Genomic_DNA"/>
</dbReference>
<evidence type="ECO:0000313" key="6">
    <source>
        <dbReference type="EMBL" id="RGL57450.1"/>
    </source>
</evidence>
<dbReference type="RefSeq" id="WP_117695111.1">
    <property type="nucleotide sequence ID" value="NZ_QSSA01000026.1"/>
</dbReference>
<evidence type="ECO:0000313" key="9">
    <source>
        <dbReference type="Proteomes" id="UP000286211"/>
    </source>
</evidence>
<keyword evidence="4" id="KW-0732">Signal</keyword>
<feature type="signal peptide" evidence="4">
    <location>
        <begin position="1"/>
        <end position="22"/>
    </location>
</feature>